<proteinExistence type="predicted"/>
<dbReference type="Gene3D" id="3.40.50.2300">
    <property type="match status" value="2"/>
</dbReference>
<gene>
    <name evidence="5" type="ORF">WDU93_00195</name>
</gene>
<feature type="domain" description="HTH lacI-type" evidence="4">
    <location>
        <begin position="2"/>
        <end position="56"/>
    </location>
</feature>
<dbReference type="GO" id="GO:0003677">
    <property type="term" value="F:DNA binding"/>
    <property type="evidence" value="ECO:0007669"/>
    <property type="project" value="UniProtKB-KW"/>
</dbReference>
<dbReference type="CDD" id="cd06267">
    <property type="entry name" value="PBP1_LacI_sugar_binding-like"/>
    <property type="match status" value="1"/>
</dbReference>
<dbReference type="PANTHER" id="PTHR30146:SF153">
    <property type="entry name" value="LACTOSE OPERON REPRESSOR"/>
    <property type="match status" value="1"/>
</dbReference>
<keyword evidence="6" id="KW-1185">Reference proteome</keyword>
<accession>A0ABU8LFI4</accession>
<reference evidence="5 6" key="1">
    <citation type="submission" date="2024-02" db="EMBL/GenBank/DDBJ databases">
        <authorList>
            <person name="Saticioglu I.B."/>
        </authorList>
    </citation>
    <scope>NUCLEOTIDE SEQUENCE [LARGE SCALE GENOMIC DNA]</scope>
    <source>
        <strain evidence="5 6">Mu-43</strain>
    </source>
</reference>
<dbReference type="SMART" id="SM00354">
    <property type="entry name" value="HTH_LACI"/>
    <property type="match status" value="1"/>
</dbReference>
<dbReference type="InterPro" id="IPR000843">
    <property type="entry name" value="HTH_LacI"/>
</dbReference>
<dbReference type="InterPro" id="IPR046335">
    <property type="entry name" value="LacI/GalR-like_sensor"/>
</dbReference>
<dbReference type="SUPFAM" id="SSF47413">
    <property type="entry name" value="lambda repressor-like DNA-binding domains"/>
    <property type="match status" value="1"/>
</dbReference>
<keyword evidence="1" id="KW-0805">Transcription regulation</keyword>
<evidence type="ECO:0000313" key="5">
    <source>
        <dbReference type="EMBL" id="MEJ1090096.1"/>
    </source>
</evidence>
<dbReference type="InterPro" id="IPR010982">
    <property type="entry name" value="Lambda_DNA-bd_dom_sf"/>
</dbReference>
<dbReference type="Proteomes" id="UP001366085">
    <property type="component" value="Unassembled WGS sequence"/>
</dbReference>
<protein>
    <submittedName>
        <fullName evidence="5">LacI family DNA-binding transcriptional regulator</fullName>
    </submittedName>
</protein>
<dbReference type="PROSITE" id="PS50932">
    <property type="entry name" value="HTH_LACI_2"/>
    <property type="match status" value="1"/>
</dbReference>
<evidence type="ECO:0000256" key="2">
    <source>
        <dbReference type="ARBA" id="ARBA00023125"/>
    </source>
</evidence>
<keyword evidence="3" id="KW-0804">Transcription</keyword>
<dbReference type="EMBL" id="JBBDGN010000001">
    <property type="protein sequence ID" value="MEJ1090096.1"/>
    <property type="molecule type" value="Genomic_DNA"/>
</dbReference>
<organism evidence="5 6">
    <name type="scientific">Microbacterium istanbulense</name>
    <dbReference type="NCBI Taxonomy" id="3122049"/>
    <lineage>
        <taxon>Bacteria</taxon>
        <taxon>Bacillati</taxon>
        <taxon>Actinomycetota</taxon>
        <taxon>Actinomycetes</taxon>
        <taxon>Micrococcales</taxon>
        <taxon>Microbacteriaceae</taxon>
        <taxon>Microbacterium</taxon>
    </lineage>
</organism>
<evidence type="ECO:0000256" key="3">
    <source>
        <dbReference type="ARBA" id="ARBA00023163"/>
    </source>
</evidence>
<dbReference type="InterPro" id="IPR028082">
    <property type="entry name" value="Peripla_BP_I"/>
</dbReference>
<dbReference type="PANTHER" id="PTHR30146">
    <property type="entry name" value="LACI-RELATED TRANSCRIPTIONAL REPRESSOR"/>
    <property type="match status" value="1"/>
</dbReference>
<sequence>MSTIADVAARAGVSKATASRALSGRGYVSEDTRQRVEDAAAALAYVAHSSATSLATGRTQTVGVVMPLVDRWFFAEVLSGIQQALFALDYDLALYGIPGDALSRERLFTTMLPRRRFDGIIAVGIQPDAVELEHLRRAQRPLVSVGPFSDSVTSIAIDDRAAGRIATEHLIELGHTDIAFLGASGTAYPHSFGDDRRIDGYREALASAGLSSAARIVDAAPTMPGGYAAAAELLGDRRGRPSAIVGVCDEAAIGAMIATRRLGITVPTELSIIGIDDHQHAEMFSLTTIRQAPREQGVDAVRMLLERIEHPDAPLGQVVASSALVVRASTAAPR</sequence>
<dbReference type="Pfam" id="PF00356">
    <property type="entry name" value="LacI"/>
    <property type="match status" value="1"/>
</dbReference>
<evidence type="ECO:0000313" key="6">
    <source>
        <dbReference type="Proteomes" id="UP001366085"/>
    </source>
</evidence>
<dbReference type="PROSITE" id="PS00356">
    <property type="entry name" value="HTH_LACI_1"/>
    <property type="match status" value="1"/>
</dbReference>
<dbReference type="Pfam" id="PF13377">
    <property type="entry name" value="Peripla_BP_3"/>
    <property type="match status" value="1"/>
</dbReference>
<evidence type="ECO:0000256" key="1">
    <source>
        <dbReference type="ARBA" id="ARBA00023015"/>
    </source>
</evidence>
<comment type="caution">
    <text evidence="5">The sequence shown here is derived from an EMBL/GenBank/DDBJ whole genome shotgun (WGS) entry which is preliminary data.</text>
</comment>
<dbReference type="RefSeq" id="WP_337316125.1">
    <property type="nucleotide sequence ID" value="NZ_JBBDGN010000001.1"/>
</dbReference>
<keyword evidence="2 5" id="KW-0238">DNA-binding</keyword>
<dbReference type="SUPFAM" id="SSF53822">
    <property type="entry name" value="Periplasmic binding protein-like I"/>
    <property type="match status" value="1"/>
</dbReference>
<dbReference type="Gene3D" id="1.10.260.40">
    <property type="entry name" value="lambda repressor-like DNA-binding domains"/>
    <property type="match status" value="1"/>
</dbReference>
<dbReference type="CDD" id="cd01392">
    <property type="entry name" value="HTH_LacI"/>
    <property type="match status" value="1"/>
</dbReference>
<evidence type="ECO:0000259" key="4">
    <source>
        <dbReference type="PROSITE" id="PS50932"/>
    </source>
</evidence>
<name>A0ABU8LFI4_9MICO</name>